<dbReference type="Gene3D" id="1.20.1250.20">
    <property type="entry name" value="MFS general substrate transporter like domains"/>
    <property type="match status" value="1"/>
</dbReference>
<dbReference type="InterPro" id="IPR003663">
    <property type="entry name" value="Sugar/inositol_transpt"/>
</dbReference>
<comment type="subcellular location">
    <subcellularLocation>
        <location evidence="1">Cell membrane</location>
        <topology evidence="1">Multi-pass membrane protein</topology>
    </subcellularLocation>
</comment>
<evidence type="ECO:0000256" key="1">
    <source>
        <dbReference type="ARBA" id="ARBA00004651"/>
    </source>
</evidence>
<keyword evidence="6" id="KW-0325">Glycoprotein</keyword>
<dbReference type="EMBL" id="CAIIXF020000008">
    <property type="protein sequence ID" value="CAH1790959.1"/>
    <property type="molecule type" value="Genomic_DNA"/>
</dbReference>
<reference evidence="8" key="1">
    <citation type="submission" date="2022-03" db="EMBL/GenBank/DDBJ databases">
        <authorList>
            <person name="Martin C."/>
        </authorList>
    </citation>
    <scope>NUCLEOTIDE SEQUENCE</scope>
</reference>
<dbReference type="InterPro" id="IPR020846">
    <property type="entry name" value="MFS_dom"/>
</dbReference>
<dbReference type="PANTHER" id="PTHR48021">
    <property type="match status" value="1"/>
</dbReference>
<comment type="caution">
    <text evidence="8">The sequence shown here is derived from an EMBL/GenBank/DDBJ whole genome shotgun (WGS) entry which is preliminary data.</text>
</comment>
<protein>
    <submittedName>
        <fullName evidence="8">Uncharacterized protein</fullName>
    </submittedName>
</protein>
<accession>A0A8J1XXS5</accession>
<evidence type="ECO:0000256" key="7">
    <source>
        <dbReference type="RuleBase" id="RU003346"/>
    </source>
</evidence>
<keyword evidence="3" id="KW-0812">Transmembrane</keyword>
<keyword evidence="4" id="KW-1133">Transmembrane helix</keyword>
<evidence type="ECO:0000313" key="9">
    <source>
        <dbReference type="Proteomes" id="UP000749559"/>
    </source>
</evidence>
<evidence type="ECO:0000256" key="6">
    <source>
        <dbReference type="ARBA" id="ARBA00023180"/>
    </source>
</evidence>
<dbReference type="InterPro" id="IPR005828">
    <property type="entry name" value="MFS_sugar_transport-like"/>
</dbReference>
<dbReference type="PROSITE" id="PS50850">
    <property type="entry name" value="MFS"/>
    <property type="match status" value="1"/>
</dbReference>
<dbReference type="PRINTS" id="PR00171">
    <property type="entry name" value="SUGRTRNSPORT"/>
</dbReference>
<dbReference type="GO" id="GO:0051119">
    <property type="term" value="F:sugar transmembrane transporter activity"/>
    <property type="evidence" value="ECO:0007669"/>
    <property type="project" value="InterPro"/>
</dbReference>
<dbReference type="FunFam" id="1.20.1250.20:FF:000055">
    <property type="entry name" value="Facilitated trehalose transporter Tret1-2 homolog"/>
    <property type="match status" value="1"/>
</dbReference>
<keyword evidence="2" id="KW-1003">Cell membrane</keyword>
<dbReference type="OrthoDB" id="6612291at2759"/>
<dbReference type="SUPFAM" id="SSF103473">
    <property type="entry name" value="MFS general substrate transporter"/>
    <property type="match status" value="1"/>
</dbReference>
<dbReference type="Pfam" id="PF00083">
    <property type="entry name" value="Sugar_tr"/>
    <property type="match status" value="1"/>
</dbReference>
<sequence length="484" mass="53029">MDARTGSITGESTPLLFSLRPKKPALCVQLSSVLVACIGSVSVGMVLGYSSPALIELKTELTADQASWFGSLPTIGALIGSPLGGLFLDLVGRRTGLAFMVVPFVAGWLLIVYSQGYLWLYAGRFLTGIAIGMSRLNVSVYIGEVASKEYRGVLGTLNQLGVSIGLLLVYALPFLLHWRWMALVCASIATVLLLGIVFVPDSPRWLLMHKYREEAVSALHKLRGDKYDIEPELLEMEANIMAQSKEKFKLSYLRKPSVYKPLVILVILMAFKQLCGMGALTYYALEIFDSTNFSNLHPAMIIGGVNVVGTIFSAMIIDKAGRRILLITSGSILTLSSGALGVYYYLHDNHDMDLTWLSLVGIIGFFIGFSTGWGGIPWILLGELFPLKVRSAASALSVFVNWVSAFILTKEYSTLEGFAHKYGAMWCFSGISLLGVIFIVVVLPETKGKSLEEIEEYFEQSNKPLARLDNKVTNEQTPTSIQTT</sequence>
<dbReference type="AlphaFoldDB" id="A0A8J1XXS5"/>
<organism evidence="8 9">
    <name type="scientific">Owenia fusiformis</name>
    <name type="common">Polychaete worm</name>
    <dbReference type="NCBI Taxonomy" id="6347"/>
    <lineage>
        <taxon>Eukaryota</taxon>
        <taxon>Metazoa</taxon>
        <taxon>Spiralia</taxon>
        <taxon>Lophotrochozoa</taxon>
        <taxon>Annelida</taxon>
        <taxon>Polychaeta</taxon>
        <taxon>Sedentaria</taxon>
        <taxon>Canalipalpata</taxon>
        <taxon>Sabellida</taxon>
        <taxon>Oweniida</taxon>
        <taxon>Oweniidae</taxon>
        <taxon>Owenia</taxon>
    </lineage>
</organism>
<keyword evidence="5" id="KW-0472">Membrane</keyword>
<evidence type="ECO:0000256" key="2">
    <source>
        <dbReference type="ARBA" id="ARBA00022475"/>
    </source>
</evidence>
<dbReference type="InterPro" id="IPR036259">
    <property type="entry name" value="MFS_trans_sf"/>
</dbReference>
<dbReference type="InterPro" id="IPR005829">
    <property type="entry name" value="Sugar_transporter_CS"/>
</dbReference>
<evidence type="ECO:0000313" key="8">
    <source>
        <dbReference type="EMBL" id="CAH1790959.1"/>
    </source>
</evidence>
<evidence type="ECO:0000256" key="3">
    <source>
        <dbReference type="ARBA" id="ARBA00022692"/>
    </source>
</evidence>
<dbReference type="CDD" id="cd17358">
    <property type="entry name" value="MFS_GLUT6_8_Class3_like"/>
    <property type="match status" value="1"/>
</dbReference>
<dbReference type="PROSITE" id="PS00217">
    <property type="entry name" value="SUGAR_TRANSPORT_2"/>
    <property type="match status" value="1"/>
</dbReference>
<dbReference type="InterPro" id="IPR050549">
    <property type="entry name" value="MFS_Trehalose_Transporter"/>
</dbReference>
<proteinExistence type="inferred from homology"/>
<dbReference type="PANTHER" id="PTHR48021:SF1">
    <property type="entry name" value="GH07001P-RELATED"/>
    <property type="match status" value="1"/>
</dbReference>
<name>A0A8J1XXS5_OWEFU</name>
<evidence type="ECO:0000256" key="4">
    <source>
        <dbReference type="ARBA" id="ARBA00022989"/>
    </source>
</evidence>
<dbReference type="Proteomes" id="UP000749559">
    <property type="component" value="Unassembled WGS sequence"/>
</dbReference>
<keyword evidence="9" id="KW-1185">Reference proteome</keyword>
<dbReference type="GO" id="GO:0005886">
    <property type="term" value="C:plasma membrane"/>
    <property type="evidence" value="ECO:0007669"/>
    <property type="project" value="UniProtKB-SubCell"/>
</dbReference>
<keyword evidence="7" id="KW-0813">Transport</keyword>
<dbReference type="InterPro" id="IPR044775">
    <property type="entry name" value="MFS_ERD6/Tret1-like"/>
</dbReference>
<dbReference type="NCBIfam" id="TIGR00879">
    <property type="entry name" value="SP"/>
    <property type="match status" value="1"/>
</dbReference>
<gene>
    <name evidence="8" type="ORF">OFUS_LOCUS16109</name>
</gene>
<comment type="similarity">
    <text evidence="7">Belongs to the major facilitator superfamily. Sugar transporter (TC 2.A.1.1) family.</text>
</comment>
<dbReference type="PROSITE" id="PS00216">
    <property type="entry name" value="SUGAR_TRANSPORT_1"/>
    <property type="match status" value="1"/>
</dbReference>
<evidence type="ECO:0000256" key="5">
    <source>
        <dbReference type="ARBA" id="ARBA00023136"/>
    </source>
</evidence>